<dbReference type="EMBL" id="JAACJO010000002">
    <property type="protein sequence ID" value="KAF5362471.1"/>
    <property type="molecule type" value="Genomic_DNA"/>
</dbReference>
<evidence type="ECO:0000313" key="4">
    <source>
        <dbReference type="EMBL" id="KAF5362471.1"/>
    </source>
</evidence>
<dbReference type="PANTHER" id="PTHR12482">
    <property type="entry name" value="LIPASE ROG1-RELATED-RELATED"/>
    <property type="match status" value="1"/>
</dbReference>
<evidence type="ECO:0000256" key="2">
    <source>
        <dbReference type="SAM" id="Phobius"/>
    </source>
</evidence>
<gene>
    <name evidence="4" type="ORF">D9756_002304</name>
</gene>
<comment type="caution">
    <text evidence="4">The sequence shown here is derived from an EMBL/GenBank/DDBJ whole genome shotgun (WGS) entry which is preliminary data.</text>
</comment>
<evidence type="ECO:0000256" key="1">
    <source>
        <dbReference type="ARBA" id="ARBA00007920"/>
    </source>
</evidence>
<feature type="transmembrane region" description="Helical" evidence="2">
    <location>
        <begin position="263"/>
        <end position="282"/>
    </location>
</feature>
<evidence type="ECO:0000259" key="3">
    <source>
        <dbReference type="Pfam" id="PF05057"/>
    </source>
</evidence>
<dbReference type="PANTHER" id="PTHR12482:SF62">
    <property type="entry name" value="LIPASE ROG1-RELATED"/>
    <property type="match status" value="1"/>
</dbReference>
<keyword evidence="2" id="KW-0472">Membrane</keyword>
<keyword evidence="2" id="KW-0812">Transmembrane</keyword>
<sequence>MPHQIHLLVLIHGMWGNPGHLAALERTIKEKYAEPNKDGEELEVLLPKSNENVATYDGIDWGGERVADEVCDRVEELAKEEKVVVKLSITGYSLGGLVARYMLGILEHRKFFAKVEPVNFITIATPHIGLLRYPSMISSLINAIGPKLLSKTGEQFYCQDKWSNAGRPLIEVMADPSEIFFKTLSRFKNLRLYANAVNDVTVPYCTSAIETEDVFAEHVSNGLKTEMEEDYEHPTPLSREWFENMKPLPLLPPAAQFRFPFNLIVYGMLPILAVPALSYALYRLSCDSKESQGRIKQFESEESYRKRLSVIFQELEHEMESAAVDIVDNPDGEPYPIIKAKFHPVVTPTQKKMAKWLNQLPFQKKLAFFPWVRNSHAMIICRDSHRFHQHKRGEGVVRHWADNFEF</sequence>
<dbReference type="Gene3D" id="3.40.50.1820">
    <property type="entry name" value="alpha/beta hydrolase"/>
    <property type="match status" value="1"/>
</dbReference>
<protein>
    <recommendedName>
        <fullName evidence="3">DUF676 domain-containing protein</fullName>
    </recommendedName>
</protein>
<organism evidence="4 5">
    <name type="scientific">Leucocoprinus leucothites</name>
    <dbReference type="NCBI Taxonomy" id="201217"/>
    <lineage>
        <taxon>Eukaryota</taxon>
        <taxon>Fungi</taxon>
        <taxon>Dikarya</taxon>
        <taxon>Basidiomycota</taxon>
        <taxon>Agaricomycotina</taxon>
        <taxon>Agaricomycetes</taxon>
        <taxon>Agaricomycetidae</taxon>
        <taxon>Agaricales</taxon>
        <taxon>Agaricineae</taxon>
        <taxon>Agaricaceae</taxon>
        <taxon>Leucocoprinus</taxon>
    </lineage>
</organism>
<keyword evidence="2" id="KW-1133">Transmembrane helix</keyword>
<name>A0A8H5GCV7_9AGAR</name>
<keyword evidence="5" id="KW-1185">Reference proteome</keyword>
<dbReference type="SUPFAM" id="SSF53474">
    <property type="entry name" value="alpha/beta-Hydrolases"/>
    <property type="match status" value="1"/>
</dbReference>
<dbReference type="InterPro" id="IPR029058">
    <property type="entry name" value="AB_hydrolase_fold"/>
</dbReference>
<reference evidence="4 5" key="1">
    <citation type="journal article" date="2020" name="ISME J.">
        <title>Uncovering the hidden diversity of litter-decomposition mechanisms in mushroom-forming fungi.</title>
        <authorList>
            <person name="Floudas D."/>
            <person name="Bentzer J."/>
            <person name="Ahren D."/>
            <person name="Johansson T."/>
            <person name="Persson P."/>
            <person name="Tunlid A."/>
        </authorList>
    </citation>
    <scope>NUCLEOTIDE SEQUENCE [LARGE SCALE GENOMIC DNA]</scope>
    <source>
        <strain evidence="4 5">CBS 146.42</strain>
    </source>
</reference>
<proteinExistence type="inferred from homology"/>
<dbReference type="Pfam" id="PF05057">
    <property type="entry name" value="DUF676"/>
    <property type="match status" value="1"/>
</dbReference>
<accession>A0A8H5GCV7</accession>
<dbReference type="Proteomes" id="UP000559027">
    <property type="component" value="Unassembled WGS sequence"/>
</dbReference>
<dbReference type="InterPro" id="IPR007751">
    <property type="entry name" value="DUF676_lipase-like"/>
</dbReference>
<evidence type="ECO:0000313" key="5">
    <source>
        <dbReference type="Proteomes" id="UP000559027"/>
    </source>
</evidence>
<feature type="domain" description="DUF676" evidence="3">
    <location>
        <begin position="4"/>
        <end position="206"/>
    </location>
</feature>
<dbReference type="InterPro" id="IPR044294">
    <property type="entry name" value="Lipase-like"/>
</dbReference>
<dbReference type="OrthoDB" id="273452at2759"/>
<comment type="similarity">
    <text evidence="1">Belongs to the putative lipase ROG1 family.</text>
</comment>
<dbReference type="AlphaFoldDB" id="A0A8H5GCV7"/>